<protein>
    <submittedName>
        <fullName evidence="4">(pine wood nematode) hypothetical protein</fullName>
    </submittedName>
    <submittedName>
        <fullName evidence="7">RRM domain-containing protein</fullName>
    </submittedName>
</protein>
<evidence type="ECO:0000256" key="2">
    <source>
        <dbReference type="SAM" id="MobiDB-lite"/>
    </source>
</evidence>
<gene>
    <name evidence="4" type="ORF">BXYJ_LOCUS9093</name>
</gene>
<dbReference type="InterPro" id="IPR000504">
    <property type="entry name" value="RRM_dom"/>
</dbReference>
<evidence type="ECO:0000313" key="4">
    <source>
        <dbReference type="EMBL" id="CAD5226524.1"/>
    </source>
</evidence>
<feature type="compositionally biased region" description="Gly residues" evidence="2">
    <location>
        <begin position="88"/>
        <end position="127"/>
    </location>
</feature>
<keyword evidence="1" id="KW-0694">RNA-binding</keyword>
<organism evidence="5 7">
    <name type="scientific">Bursaphelenchus xylophilus</name>
    <name type="common">Pinewood nematode worm</name>
    <name type="synonym">Aphelenchoides xylophilus</name>
    <dbReference type="NCBI Taxonomy" id="6326"/>
    <lineage>
        <taxon>Eukaryota</taxon>
        <taxon>Metazoa</taxon>
        <taxon>Ecdysozoa</taxon>
        <taxon>Nematoda</taxon>
        <taxon>Chromadorea</taxon>
        <taxon>Rhabditida</taxon>
        <taxon>Tylenchina</taxon>
        <taxon>Tylenchomorpha</taxon>
        <taxon>Aphelenchoidea</taxon>
        <taxon>Aphelenchoididae</taxon>
        <taxon>Bursaphelenchus</taxon>
    </lineage>
</organism>
<evidence type="ECO:0000313" key="5">
    <source>
        <dbReference type="Proteomes" id="UP000095284"/>
    </source>
</evidence>
<sequence length="590" mass="64355">MGYEGGGGNAKGGWNSPGRGRGGGGFRGGNRGSSPGFRGRGGGFRGGNRGGGGFRGNSFNRDGGNRSFGRGGPNRSFGGDRPNRSFSGGDGVNRSFGGGDSGNRSFGGRGGGFRGGRGGNFRGGRGGNFNRNDSFSQNGTPQNRKRKFSEDDDGERPDFKKSNKDTSFFSSDDKEDFKKKTPSILKKDGLQSEKKNVKVFSDKKSPVGTKTPATPHPFKQQKGKFQPRKIVESDSGEDDEDDDEEETAEDSDDIELGDLKVNGKKPRDDEEEEEDEEAEDEEVEIEDEEESEEEEEEVEVTPAPKAAPKPGKPEKAKFSLDAVSHERSRRQEILSSSLFTPTDRKLNNVQVFKKAHPFVVDVWTVSTGTLILFDSANSRNVALKYLKDDKRFKLTQAQDVPGLLEEPVKNADPLKLKLSHLPSGCSQNDLKVLFPDACNVKLNGDWAVLSFNSHPEAVKAISSMKNIKIYGKPVLVAFHRDLKSDEPKSNGVDKKEIVKEKAASQKKALIESSGDEEDSGNEAEDEELAEDLEVEDLEDDELEIEDEDEEEDEGGQGNGLIDTMADEGEESDDIPSSEEGIEEVSDEEDD</sequence>
<feature type="compositionally biased region" description="Low complexity" evidence="2">
    <location>
        <begin position="300"/>
        <end position="309"/>
    </location>
</feature>
<dbReference type="InterPro" id="IPR035979">
    <property type="entry name" value="RBD_domain_sf"/>
</dbReference>
<feature type="compositionally biased region" description="Gly residues" evidence="2">
    <location>
        <begin position="19"/>
        <end position="31"/>
    </location>
</feature>
<dbReference type="Proteomes" id="UP000582659">
    <property type="component" value="Unassembled WGS sequence"/>
</dbReference>
<reference evidence="7" key="1">
    <citation type="submission" date="2016-11" db="UniProtKB">
        <authorList>
            <consortium name="WormBaseParasite"/>
        </authorList>
    </citation>
    <scope>IDENTIFICATION</scope>
</reference>
<dbReference type="OrthoDB" id="10601026at2759"/>
<feature type="compositionally biased region" description="Acidic residues" evidence="2">
    <location>
        <begin position="513"/>
        <end position="554"/>
    </location>
</feature>
<feature type="compositionally biased region" description="Low complexity" evidence="2">
    <location>
        <begin position="56"/>
        <end position="67"/>
    </location>
</feature>
<dbReference type="EMBL" id="CAJFDI010000004">
    <property type="protein sequence ID" value="CAD5226524.1"/>
    <property type="molecule type" value="Genomic_DNA"/>
</dbReference>
<dbReference type="WBParaSite" id="BXY_0005200.1">
    <property type="protein sequence ID" value="BXY_0005200.1"/>
    <property type="gene ID" value="BXY_0005200"/>
</dbReference>
<dbReference type="EMBL" id="CAJFCV020000004">
    <property type="protein sequence ID" value="CAG9115949.1"/>
    <property type="molecule type" value="Genomic_DNA"/>
</dbReference>
<feature type="compositionally biased region" description="Acidic residues" evidence="2">
    <location>
        <begin position="234"/>
        <end position="256"/>
    </location>
</feature>
<name>A0A1I7RH75_BURXY</name>
<feature type="region of interest" description="Disordered" evidence="2">
    <location>
        <begin position="1"/>
        <end position="319"/>
    </location>
</feature>
<dbReference type="InterPro" id="IPR012677">
    <property type="entry name" value="Nucleotide-bd_a/b_plait_sf"/>
</dbReference>
<feature type="compositionally biased region" description="Acidic residues" evidence="2">
    <location>
        <begin position="564"/>
        <end position="590"/>
    </location>
</feature>
<proteinExistence type="predicted"/>
<keyword evidence="6" id="KW-1185">Reference proteome</keyword>
<feature type="region of interest" description="Disordered" evidence="2">
    <location>
        <begin position="504"/>
        <end position="590"/>
    </location>
</feature>
<feature type="compositionally biased region" description="Gly residues" evidence="2">
    <location>
        <begin position="1"/>
        <end position="11"/>
    </location>
</feature>
<evidence type="ECO:0000256" key="1">
    <source>
        <dbReference type="PROSITE-ProRule" id="PRU00176"/>
    </source>
</evidence>
<dbReference type="AlphaFoldDB" id="A0A1I7RH75"/>
<feature type="compositionally biased region" description="Acidic residues" evidence="2">
    <location>
        <begin position="269"/>
        <end position="299"/>
    </location>
</feature>
<dbReference type="SMART" id="SM00360">
    <property type="entry name" value="RRM"/>
    <property type="match status" value="1"/>
</dbReference>
<feature type="compositionally biased region" description="Gly residues" evidence="2">
    <location>
        <begin position="38"/>
        <end position="55"/>
    </location>
</feature>
<dbReference type="Proteomes" id="UP000659654">
    <property type="component" value="Unassembled WGS sequence"/>
</dbReference>
<evidence type="ECO:0000259" key="3">
    <source>
        <dbReference type="PROSITE" id="PS50102"/>
    </source>
</evidence>
<dbReference type="PROSITE" id="PS50102">
    <property type="entry name" value="RRM"/>
    <property type="match status" value="1"/>
</dbReference>
<reference evidence="4" key="2">
    <citation type="submission" date="2020-09" db="EMBL/GenBank/DDBJ databases">
        <authorList>
            <person name="Kikuchi T."/>
        </authorList>
    </citation>
    <scope>NUCLEOTIDE SEQUENCE</scope>
    <source>
        <strain evidence="4">Ka4C1</strain>
    </source>
</reference>
<feature type="domain" description="RRM" evidence="3">
    <location>
        <begin position="414"/>
        <end position="481"/>
    </location>
</feature>
<accession>A0A1I7RH75</accession>
<dbReference type="SUPFAM" id="SSF54928">
    <property type="entry name" value="RNA-binding domain, RBD"/>
    <property type="match status" value="1"/>
</dbReference>
<dbReference type="GO" id="GO:0003723">
    <property type="term" value="F:RNA binding"/>
    <property type="evidence" value="ECO:0007669"/>
    <property type="project" value="UniProtKB-UniRule"/>
</dbReference>
<dbReference type="Gene3D" id="3.30.70.330">
    <property type="match status" value="1"/>
</dbReference>
<dbReference type="Proteomes" id="UP000095284">
    <property type="component" value="Unplaced"/>
</dbReference>
<evidence type="ECO:0000313" key="6">
    <source>
        <dbReference type="Proteomes" id="UP000659654"/>
    </source>
</evidence>
<feature type="compositionally biased region" description="Basic and acidic residues" evidence="2">
    <location>
        <begin position="171"/>
        <end position="205"/>
    </location>
</feature>
<dbReference type="CDD" id="cd00590">
    <property type="entry name" value="RRM_SF"/>
    <property type="match status" value="1"/>
</dbReference>
<evidence type="ECO:0000313" key="7">
    <source>
        <dbReference type="WBParaSite" id="BXY_0005200.1"/>
    </source>
</evidence>